<sequence length="488" mass="53582">MKKIFALFLLVSTLSACKKDIASLNTDPKNPAIVPSFSFFTYGQRLITNTVTSSNVNLNIFRLVAQQWQETTYTDESNYDITTRPIPDNLWNAIYRDALQNIERSKLLIPTDVADAGVQKNEIAIADIMEVYCYYYIFTTFGNAPYTDALDISKPFPKFDDAKTAYYDMLTRLDKDIAALNTASASFGTADVIYGGDVAKWKKFAASFKLKMGITIADLDAAKAKEVVQSAITAGVFTSNDDNALFKYVASPPNTNPIWVDLVQSARQDFVANSTIMGFLNPQTPLADPRLPYYFTVNNLKTNIYAGADPGASAAFGDFSKPSGPLLISSSIGKITNADFPGLLLDYAETELNLAEAVSRGFIAGSVEDHYNKGITASITFWGAQPSEAVTYLAQANVKFATATGTTPLQKIALQKYLALYNRGWDAWTEVRRLDYPVLTAPETAQTAFPVRFTYPVNEQNVNGVNYNKAAAAIGGDKVTTKLFFDKN</sequence>
<gene>
    <name evidence="2" type="ORF">SNE25_02930</name>
</gene>
<dbReference type="EMBL" id="CP139558">
    <property type="protein sequence ID" value="WPU94474.1"/>
    <property type="molecule type" value="Genomic_DNA"/>
</dbReference>
<feature type="signal peptide" evidence="1">
    <location>
        <begin position="1"/>
        <end position="18"/>
    </location>
</feature>
<dbReference type="PROSITE" id="PS51257">
    <property type="entry name" value="PROKAR_LIPOPROTEIN"/>
    <property type="match status" value="1"/>
</dbReference>
<accession>A0ABZ0TRS3</accession>
<dbReference type="InterPro" id="IPR011990">
    <property type="entry name" value="TPR-like_helical_dom_sf"/>
</dbReference>
<proteinExistence type="predicted"/>
<dbReference type="SUPFAM" id="SSF48452">
    <property type="entry name" value="TPR-like"/>
    <property type="match status" value="1"/>
</dbReference>
<dbReference type="Pfam" id="PF12771">
    <property type="entry name" value="SusD-like_2"/>
    <property type="match status" value="1"/>
</dbReference>
<protein>
    <submittedName>
        <fullName evidence="2">SusD/RagB family nutrient-binding outer membrane lipoprotein</fullName>
    </submittedName>
</protein>
<dbReference type="Gene3D" id="1.25.40.390">
    <property type="match status" value="1"/>
</dbReference>
<dbReference type="InterPro" id="IPR041662">
    <property type="entry name" value="SusD-like_2"/>
</dbReference>
<evidence type="ECO:0000256" key="1">
    <source>
        <dbReference type="SAM" id="SignalP"/>
    </source>
</evidence>
<evidence type="ECO:0000313" key="2">
    <source>
        <dbReference type="EMBL" id="WPU94474.1"/>
    </source>
</evidence>
<feature type="chain" id="PRO_5046999475" evidence="1">
    <location>
        <begin position="19"/>
        <end position="488"/>
    </location>
</feature>
<keyword evidence="1" id="KW-0732">Signal</keyword>
<name>A0ABZ0TRS3_9SPHI</name>
<reference evidence="2 3" key="1">
    <citation type="submission" date="2023-11" db="EMBL/GenBank/DDBJ databases">
        <title>Analysis of the Genomes of Mucilaginibacter gossypii cycad 4 and M. sabulilitoris SNA2: microbes with the potential for plant growth promotion.</title>
        <authorList>
            <person name="Hirsch A.M."/>
            <person name="Humm E."/>
            <person name="Rubbi M."/>
            <person name="Del Vecchio G."/>
            <person name="Ha S.M."/>
            <person name="Pellegrini M."/>
            <person name="Gunsalus R.P."/>
        </authorList>
    </citation>
    <scope>NUCLEOTIDE SEQUENCE [LARGE SCALE GENOMIC DNA]</scope>
    <source>
        <strain evidence="2 3">SNA2</strain>
    </source>
</reference>
<organism evidence="2 3">
    <name type="scientific">Mucilaginibacter sabulilitoris</name>
    <dbReference type="NCBI Taxonomy" id="1173583"/>
    <lineage>
        <taxon>Bacteria</taxon>
        <taxon>Pseudomonadati</taxon>
        <taxon>Bacteroidota</taxon>
        <taxon>Sphingobacteriia</taxon>
        <taxon>Sphingobacteriales</taxon>
        <taxon>Sphingobacteriaceae</taxon>
        <taxon>Mucilaginibacter</taxon>
    </lineage>
</organism>
<keyword evidence="2" id="KW-0449">Lipoprotein</keyword>
<keyword evidence="3" id="KW-1185">Reference proteome</keyword>
<dbReference type="RefSeq" id="WP_321563594.1">
    <property type="nucleotide sequence ID" value="NZ_CP139558.1"/>
</dbReference>
<evidence type="ECO:0000313" key="3">
    <source>
        <dbReference type="Proteomes" id="UP001324380"/>
    </source>
</evidence>
<dbReference type="Proteomes" id="UP001324380">
    <property type="component" value="Chromosome"/>
</dbReference>